<reference evidence="4" key="1">
    <citation type="submission" date="2017-09" db="EMBL/GenBank/DDBJ databases">
        <title>Depth-based differentiation of microbial function through sediment-hosted aquifers and enrichment of novel symbionts in the deep terrestrial subsurface.</title>
        <authorList>
            <person name="Probst A.J."/>
            <person name="Ladd B."/>
            <person name="Jarett J.K."/>
            <person name="Geller-Mcgrath D.E."/>
            <person name="Sieber C.M.K."/>
            <person name="Emerson J.B."/>
            <person name="Anantharaman K."/>
            <person name="Thomas B.C."/>
            <person name="Malmstrom R."/>
            <person name="Stieglmeier M."/>
            <person name="Klingl A."/>
            <person name="Woyke T."/>
            <person name="Ryan C.M."/>
            <person name="Banfield J.F."/>
        </authorList>
    </citation>
    <scope>NUCLEOTIDE SEQUENCE [LARGE SCALE GENOMIC DNA]</scope>
</reference>
<dbReference type="GO" id="GO:0016757">
    <property type="term" value="F:glycosyltransferase activity"/>
    <property type="evidence" value="ECO:0007669"/>
    <property type="project" value="InterPro"/>
</dbReference>
<dbReference type="CDD" id="cd03809">
    <property type="entry name" value="GT4_MtfB-like"/>
    <property type="match status" value="1"/>
</dbReference>
<sequence>MNNVLVYDPTAKDSQSKVRGIGRYMQILRETFPKWYFSPNLQLPISNLPFEKPQGKQSPTTFINPFFNFLSPPLFIRRKFPKQIAVIHDLIPLKYPEHFPIGLKGNISVLLNKIALLSYDVVITDSVQSKQDLVAILHIPEKKVKVIYPCLPAIFNQNCHPEFISGSENKIPKQTFIEKILNQVQNDSQKVRDYLLYVGDATWNKNLVNLAKAIKLQELPCVFVGKVFSKVNKLENKASAVDDFFRLGRPEGREPTGEKKLSTSVLNNPWNEDLNEFMSLAKDDKRFIFPGFITDEELIQLYQNSLCNVLVSRDEGFGFSYLEASNQQCPSILSDIPVFREISNNKALFVDPKSPRSIVSAIQSFQNNNVLRNSLIKQSYERSTIFSQQSLKDQFLSIISSLNTEF</sequence>
<feature type="domain" description="Glycosyl transferase family 1" evidence="2">
    <location>
        <begin position="185"/>
        <end position="381"/>
    </location>
</feature>
<accession>A0A2M7QKW5</accession>
<dbReference type="InterPro" id="IPR001296">
    <property type="entry name" value="Glyco_trans_1"/>
</dbReference>
<protein>
    <recommendedName>
        <fullName evidence="2">Glycosyl transferase family 1 domain-containing protein</fullName>
    </recommendedName>
</protein>
<evidence type="ECO:0000313" key="3">
    <source>
        <dbReference type="EMBL" id="PIY72596.1"/>
    </source>
</evidence>
<dbReference type="PANTHER" id="PTHR46401">
    <property type="entry name" value="GLYCOSYLTRANSFERASE WBBK-RELATED"/>
    <property type="match status" value="1"/>
</dbReference>
<comment type="caution">
    <text evidence="3">The sequence shown here is derived from an EMBL/GenBank/DDBJ whole genome shotgun (WGS) entry which is preliminary data.</text>
</comment>
<evidence type="ECO:0000256" key="1">
    <source>
        <dbReference type="ARBA" id="ARBA00022679"/>
    </source>
</evidence>
<dbReference type="Pfam" id="PF00534">
    <property type="entry name" value="Glycos_transf_1"/>
    <property type="match status" value="1"/>
</dbReference>
<dbReference type="SUPFAM" id="SSF53756">
    <property type="entry name" value="UDP-Glycosyltransferase/glycogen phosphorylase"/>
    <property type="match status" value="1"/>
</dbReference>
<gene>
    <name evidence="3" type="ORF">COY87_00150</name>
</gene>
<keyword evidence="1" id="KW-0808">Transferase</keyword>
<evidence type="ECO:0000313" key="4">
    <source>
        <dbReference type="Proteomes" id="UP000229401"/>
    </source>
</evidence>
<dbReference type="PANTHER" id="PTHR46401:SF2">
    <property type="entry name" value="GLYCOSYLTRANSFERASE WBBK-RELATED"/>
    <property type="match status" value="1"/>
</dbReference>
<dbReference type="Gene3D" id="3.40.50.2000">
    <property type="entry name" value="Glycogen Phosphorylase B"/>
    <property type="match status" value="1"/>
</dbReference>
<name>A0A2M7QKW5_9BACT</name>
<dbReference type="EMBL" id="PFLI01000006">
    <property type="protein sequence ID" value="PIY72596.1"/>
    <property type="molecule type" value="Genomic_DNA"/>
</dbReference>
<dbReference type="AlphaFoldDB" id="A0A2M7QKW5"/>
<evidence type="ECO:0000259" key="2">
    <source>
        <dbReference type="Pfam" id="PF00534"/>
    </source>
</evidence>
<proteinExistence type="predicted"/>
<organism evidence="3 4">
    <name type="scientific">Candidatus Roizmanbacteria bacterium CG_4_10_14_0_8_um_filter_33_9</name>
    <dbReference type="NCBI Taxonomy" id="1974826"/>
    <lineage>
        <taxon>Bacteria</taxon>
        <taxon>Candidatus Roizmaniibacteriota</taxon>
    </lineage>
</organism>
<dbReference type="Proteomes" id="UP000229401">
    <property type="component" value="Unassembled WGS sequence"/>
</dbReference>